<reference evidence="2 3" key="1">
    <citation type="submission" date="2016-11" db="EMBL/GenBank/DDBJ databases">
        <authorList>
            <consortium name="Pathogen Informatics"/>
        </authorList>
    </citation>
    <scope>NUCLEOTIDE SEQUENCE [LARGE SCALE GENOMIC DNA]</scope>
    <source>
        <strain evidence="2 3">968</strain>
    </source>
</reference>
<feature type="compositionally biased region" description="Acidic residues" evidence="1">
    <location>
        <begin position="134"/>
        <end position="143"/>
    </location>
</feature>
<dbReference type="RefSeq" id="WP_074357520.1">
    <property type="nucleotide sequence ID" value="NZ_FSCP01000001.1"/>
</dbReference>
<dbReference type="Proteomes" id="UP000185183">
    <property type="component" value="Unassembled WGS sequence"/>
</dbReference>
<feature type="compositionally biased region" description="Basic and acidic residues" evidence="1">
    <location>
        <begin position="85"/>
        <end position="102"/>
    </location>
</feature>
<accession>A0A9Q7SER5</accession>
<protein>
    <submittedName>
        <fullName evidence="2">Uncharacterized protein</fullName>
    </submittedName>
</protein>
<evidence type="ECO:0000256" key="1">
    <source>
        <dbReference type="SAM" id="MobiDB-lite"/>
    </source>
</evidence>
<feature type="compositionally biased region" description="Basic and acidic residues" evidence="1">
    <location>
        <begin position="116"/>
        <end position="129"/>
    </location>
</feature>
<dbReference type="AlphaFoldDB" id="A0A9Q7SER5"/>
<dbReference type="EMBL" id="FSFA01000003">
    <property type="protein sequence ID" value="SHX42750.1"/>
    <property type="molecule type" value="Genomic_DNA"/>
</dbReference>
<name>A0A9Q7SER5_9MYCO</name>
<sequence length="183" mass="19755">MLVTDMPEALPSTNALDTIEDPDAPTAGERAEIYLSGAHVATLDDAPNGLGRVTLMVELEVTEESIRFTEDGQNEIPIRRCRRVGDMWRPGTERPPTKEEIKQMQAAAKAKAAAEAAERDEAERAEARTNEPPMFDEEGEPMDPEAPKPPADNDDQGDSEEDSTVVAFTGGPAFSDATEGDGK</sequence>
<evidence type="ECO:0000313" key="2">
    <source>
        <dbReference type="EMBL" id="SHX42750.1"/>
    </source>
</evidence>
<comment type="caution">
    <text evidence="2">The sequence shown here is derived from an EMBL/GenBank/DDBJ whole genome shotgun (WGS) entry which is preliminary data.</text>
</comment>
<organism evidence="2 3">
    <name type="scientific">Mycobacteroides abscessus subsp. bolletii</name>
    <dbReference type="NCBI Taxonomy" id="319705"/>
    <lineage>
        <taxon>Bacteria</taxon>
        <taxon>Bacillati</taxon>
        <taxon>Actinomycetota</taxon>
        <taxon>Actinomycetes</taxon>
        <taxon>Mycobacteriales</taxon>
        <taxon>Mycobacteriaceae</taxon>
        <taxon>Mycobacteroides</taxon>
        <taxon>Mycobacteroides abscessus</taxon>
    </lineage>
</organism>
<proteinExistence type="predicted"/>
<gene>
    <name evidence="2" type="ORF">SAMEA2275694_02613</name>
</gene>
<feature type="compositionally biased region" description="Low complexity" evidence="1">
    <location>
        <begin position="106"/>
        <end position="115"/>
    </location>
</feature>
<evidence type="ECO:0000313" key="3">
    <source>
        <dbReference type="Proteomes" id="UP000185183"/>
    </source>
</evidence>
<feature type="region of interest" description="Disordered" evidence="1">
    <location>
        <begin position="85"/>
        <end position="183"/>
    </location>
</feature>
<feature type="compositionally biased region" description="Acidic residues" evidence="1">
    <location>
        <begin position="152"/>
        <end position="163"/>
    </location>
</feature>